<feature type="non-terminal residue" evidence="1">
    <location>
        <position position="1"/>
    </location>
</feature>
<keyword evidence="2" id="KW-1185">Reference proteome</keyword>
<gene>
    <name evidence="1" type="ORF">QE152_g19054</name>
</gene>
<comment type="caution">
    <text evidence="1">The sequence shown here is derived from an EMBL/GenBank/DDBJ whole genome shotgun (WGS) entry which is preliminary data.</text>
</comment>
<evidence type="ECO:0008006" key="3">
    <source>
        <dbReference type="Google" id="ProtNLM"/>
    </source>
</evidence>
<dbReference type="Proteomes" id="UP001458880">
    <property type="component" value="Unassembled WGS sequence"/>
</dbReference>
<organism evidence="1 2">
    <name type="scientific">Popillia japonica</name>
    <name type="common">Japanese beetle</name>
    <dbReference type="NCBI Taxonomy" id="7064"/>
    <lineage>
        <taxon>Eukaryota</taxon>
        <taxon>Metazoa</taxon>
        <taxon>Ecdysozoa</taxon>
        <taxon>Arthropoda</taxon>
        <taxon>Hexapoda</taxon>
        <taxon>Insecta</taxon>
        <taxon>Pterygota</taxon>
        <taxon>Neoptera</taxon>
        <taxon>Endopterygota</taxon>
        <taxon>Coleoptera</taxon>
        <taxon>Polyphaga</taxon>
        <taxon>Scarabaeiformia</taxon>
        <taxon>Scarabaeidae</taxon>
        <taxon>Rutelinae</taxon>
        <taxon>Popillia</taxon>
    </lineage>
</organism>
<name>A0AAW1KYF1_POPJA</name>
<protein>
    <recommendedName>
        <fullName evidence="3">CCHC-type domain-containing protein</fullName>
    </recommendedName>
</protein>
<reference evidence="1 2" key="1">
    <citation type="journal article" date="2024" name="BMC Genomics">
        <title>De novo assembly and annotation of Popillia japonica's genome with initial clues to its potential as an invasive pest.</title>
        <authorList>
            <person name="Cucini C."/>
            <person name="Boschi S."/>
            <person name="Funari R."/>
            <person name="Cardaioli E."/>
            <person name="Iannotti N."/>
            <person name="Marturano G."/>
            <person name="Paoli F."/>
            <person name="Bruttini M."/>
            <person name="Carapelli A."/>
            <person name="Frati F."/>
            <person name="Nardi F."/>
        </authorList>
    </citation>
    <scope>NUCLEOTIDE SEQUENCE [LARGE SCALE GENOMIC DNA]</scope>
    <source>
        <strain evidence="1">DMR45628</strain>
    </source>
</reference>
<evidence type="ECO:0000313" key="1">
    <source>
        <dbReference type="EMBL" id="KAK9727616.1"/>
    </source>
</evidence>
<evidence type="ECO:0000313" key="2">
    <source>
        <dbReference type="Proteomes" id="UP001458880"/>
    </source>
</evidence>
<proteinExistence type="predicted"/>
<sequence>NYCKYGSRNRLSLLEDTTKIRKEVTRKLKNYSVVTREPKKPCIKIVDIAGDLNEEKLTTCVVMQNGSILHHETDFRIKTIKKMKKTYMAIVECDPITFKKITDVGRLTIGWSVCRIYEHVGVFRCFQCGGFNHKAADCQVEVIPRY</sequence>
<dbReference type="EMBL" id="JASPKY010000177">
    <property type="protein sequence ID" value="KAK9727616.1"/>
    <property type="molecule type" value="Genomic_DNA"/>
</dbReference>
<dbReference type="AlphaFoldDB" id="A0AAW1KYF1"/>
<accession>A0AAW1KYF1</accession>